<dbReference type="SUPFAM" id="SSF159501">
    <property type="entry name" value="EreA/ChaN-like"/>
    <property type="match status" value="1"/>
</dbReference>
<reference evidence="1 2" key="1">
    <citation type="submission" date="2011-02" db="EMBL/GenBank/DDBJ databases">
        <authorList>
            <person name="Weinstock G."/>
            <person name="Sodergren E."/>
            <person name="Clifton S."/>
            <person name="Fulton L."/>
            <person name="Fulton B."/>
            <person name="Courtney L."/>
            <person name="Fronick C."/>
            <person name="Harrison M."/>
            <person name="Strong C."/>
            <person name="Farmer C."/>
            <person name="Delahaunty K."/>
            <person name="Markovic C."/>
            <person name="Hall O."/>
            <person name="Minx P."/>
            <person name="Tomlinson C."/>
            <person name="Mitreva M."/>
            <person name="Hou S."/>
            <person name="Chen J."/>
            <person name="Wollam A."/>
            <person name="Pepin K.H."/>
            <person name="Johnson M."/>
            <person name="Bhonagiri V."/>
            <person name="Zhang X."/>
            <person name="Suruliraj S."/>
            <person name="Warren W."/>
            <person name="Chinwalla A."/>
            <person name="Mardis E.R."/>
            <person name="Wilson R.K."/>
        </authorList>
    </citation>
    <scope>NUCLEOTIDE SEQUENCE [LARGE SCALE GENOMIC DNA]</scope>
    <source>
        <strain evidence="1 2">YIT 12057</strain>
    </source>
</reference>
<dbReference type="HOGENOM" id="CLU_437236_0_0_10"/>
<dbReference type="EMBL" id="AFBN01000094">
    <property type="protein sequence ID" value="EGF52581.1"/>
    <property type="molecule type" value="Genomic_DNA"/>
</dbReference>
<dbReference type="GO" id="GO:0046677">
    <property type="term" value="P:response to antibiotic"/>
    <property type="evidence" value="ECO:0007669"/>
    <property type="project" value="InterPro"/>
</dbReference>
<dbReference type="AlphaFoldDB" id="F3PW03"/>
<dbReference type="Pfam" id="PF05139">
    <property type="entry name" value="Erythro_esteras"/>
    <property type="match status" value="1"/>
</dbReference>
<dbReference type="eggNOG" id="COG2312">
    <property type="taxonomic scope" value="Bacteria"/>
</dbReference>
<dbReference type="PANTHER" id="PTHR31299">
    <property type="entry name" value="ESTERASE, PUTATIVE (AFU_ORTHOLOGUE AFUA_1G05850)-RELATED"/>
    <property type="match status" value="1"/>
</dbReference>
<proteinExistence type="predicted"/>
<protein>
    <submittedName>
        <fullName evidence="1">Conserved domain protein</fullName>
    </submittedName>
</protein>
<dbReference type="InterPro" id="IPR052036">
    <property type="entry name" value="Hydrolase/PRTase-associated"/>
</dbReference>
<dbReference type="STRING" id="763034.HMPREF9446_02933"/>
<organism evidence="1 2">
    <name type="scientific">Bacteroides fluxus YIT 12057</name>
    <dbReference type="NCBI Taxonomy" id="763034"/>
    <lineage>
        <taxon>Bacteria</taxon>
        <taxon>Pseudomonadati</taxon>
        <taxon>Bacteroidota</taxon>
        <taxon>Bacteroidia</taxon>
        <taxon>Bacteroidales</taxon>
        <taxon>Bacteroidaceae</taxon>
        <taxon>Bacteroides</taxon>
    </lineage>
</organism>
<dbReference type="RefSeq" id="WP_009126161.1">
    <property type="nucleotide sequence ID" value="NZ_GL882687.1"/>
</dbReference>
<dbReference type="Proteomes" id="UP000003416">
    <property type="component" value="Unassembled WGS sequence"/>
</dbReference>
<keyword evidence="2" id="KW-1185">Reference proteome</keyword>
<evidence type="ECO:0000313" key="1">
    <source>
        <dbReference type="EMBL" id="EGF52581.1"/>
    </source>
</evidence>
<dbReference type="CDD" id="cd14728">
    <property type="entry name" value="Ere-like"/>
    <property type="match status" value="1"/>
</dbReference>
<dbReference type="GeneID" id="86050373"/>
<dbReference type="PANTHER" id="PTHR31299:SF0">
    <property type="entry name" value="ESTERASE, PUTATIVE (AFU_ORTHOLOGUE AFUA_1G05850)-RELATED"/>
    <property type="match status" value="1"/>
</dbReference>
<name>F3PW03_9BACE</name>
<dbReference type="InterPro" id="IPR007815">
    <property type="entry name" value="Emycin_Estase"/>
</dbReference>
<accession>F3PW03</accession>
<dbReference type="Gene3D" id="3.40.1660.10">
    <property type="entry name" value="EreA-like (biosynthetic domain)"/>
    <property type="match status" value="1"/>
</dbReference>
<gene>
    <name evidence="1" type="ORF">HMPREF9446_02933</name>
</gene>
<sequence length="611" mass="70844">MFDKEIVRYLYLLLILTGLNNSVFAQQSTDKYNLFFSYNKESDFIWHKGDKLLMRIDSTALVNDKYPLCIEQSPSIHKFLHASPLLVLFFQDFLIPDDIDNEARFILYAKTKNLATCMLKGIRIGKNEDVIGQDSVMINHEDWSADTLRLSLEKTKRLLVGIFAVGTEDSLKRNDAMEAIQGPAQKLWLDRMEILADGQDISHKFMSTLTCSDKLLDDYITPLDTVDLYQNISISEGKKVVALGESVHGSSTIEYYKYELIKKLILENKCRLVLLESPITYTPYWNLLIQGKLPEEKLRKTIVQWQIMSGNFNGDQMTDFFLWLREFNLKASENDKVYIAGNVDATFPELVFNPLYETICVYHGQLNNQSSTISNESDKDIIYSLMRLLAGKMQAEEALIYMEKNICHLKNVMGSLNYDIFYYTLSRRVFLDTLKTSEQVLRNFQSRDYFMFQNSQWFMQHCLADDCIAAVSAHWGHTDKKNTSNIYPYIYSMGYYFQKYYGDSYFNIGFTVGIGEILSLADSDISQLKYPIDNSLEKGCMEKNFLCFYYYDPKRNSLRMPCRYTGNGYALSEFSYQGDISMRTDAFIFIRESKVSPEQRAVILHKGLKSY</sequence>
<evidence type="ECO:0000313" key="2">
    <source>
        <dbReference type="Proteomes" id="UP000003416"/>
    </source>
</evidence>
<comment type="caution">
    <text evidence="1">The sequence shown here is derived from an EMBL/GenBank/DDBJ whole genome shotgun (WGS) entry which is preliminary data.</text>
</comment>